<evidence type="ECO:0000259" key="3">
    <source>
        <dbReference type="PROSITE" id="PS51186"/>
    </source>
</evidence>
<evidence type="ECO:0000256" key="1">
    <source>
        <dbReference type="ARBA" id="ARBA00022679"/>
    </source>
</evidence>
<organism evidence="4 5">
    <name type="scientific">Pseudaminobacter soli</name>
    <name type="common">ex Li et al. 2025</name>
    <dbReference type="NCBI Taxonomy" id="1295366"/>
    <lineage>
        <taxon>Bacteria</taxon>
        <taxon>Pseudomonadati</taxon>
        <taxon>Pseudomonadota</taxon>
        <taxon>Alphaproteobacteria</taxon>
        <taxon>Hyphomicrobiales</taxon>
        <taxon>Phyllobacteriaceae</taxon>
        <taxon>Pseudaminobacter</taxon>
    </lineage>
</organism>
<dbReference type="OrthoDB" id="9805924at2"/>
<evidence type="ECO:0000313" key="5">
    <source>
        <dbReference type="Proteomes" id="UP000240653"/>
    </source>
</evidence>
<dbReference type="EMBL" id="PXYL01000008">
    <property type="protein sequence ID" value="PSJ59279.1"/>
    <property type="molecule type" value="Genomic_DNA"/>
</dbReference>
<dbReference type="Proteomes" id="UP000240653">
    <property type="component" value="Unassembled WGS sequence"/>
</dbReference>
<dbReference type="PANTHER" id="PTHR10545">
    <property type="entry name" value="DIAMINE N-ACETYLTRANSFERASE"/>
    <property type="match status" value="1"/>
</dbReference>
<dbReference type="InterPro" id="IPR051016">
    <property type="entry name" value="Diverse_Substrate_AcTransf"/>
</dbReference>
<proteinExistence type="predicted"/>
<accession>A0A2P7S9W4</accession>
<protein>
    <submittedName>
        <fullName evidence="4">GNAT family N-acetyltransferase</fullName>
    </submittedName>
</protein>
<dbReference type="InterPro" id="IPR016181">
    <property type="entry name" value="Acyl_CoA_acyltransferase"/>
</dbReference>
<feature type="domain" description="N-acetyltransferase" evidence="3">
    <location>
        <begin position="4"/>
        <end position="146"/>
    </location>
</feature>
<evidence type="ECO:0000256" key="2">
    <source>
        <dbReference type="ARBA" id="ARBA00023315"/>
    </source>
</evidence>
<dbReference type="SUPFAM" id="SSF55729">
    <property type="entry name" value="Acyl-CoA N-acyltransferases (Nat)"/>
    <property type="match status" value="1"/>
</dbReference>
<dbReference type="RefSeq" id="WP_106725163.1">
    <property type="nucleotide sequence ID" value="NZ_PXYL01000008.1"/>
</dbReference>
<dbReference type="PANTHER" id="PTHR10545:SF42">
    <property type="entry name" value="ACETYLTRANSFERASE"/>
    <property type="match status" value="1"/>
</dbReference>
<dbReference type="GO" id="GO:0008080">
    <property type="term" value="F:N-acetyltransferase activity"/>
    <property type="evidence" value="ECO:0007669"/>
    <property type="project" value="TreeGrafter"/>
</dbReference>
<comment type="caution">
    <text evidence="4">The sequence shown here is derived from an EMBL/GenBank/DDBJ whole genome shotgun (WGS) entry which is preliminary data.</text>
</comment>
<dbReference type="Gene3D" id="3.40.630.30">
    <property type="match status" value="1"/>
</dbReference>
<dbReference type="PROSITE" id="PS51186">
    <property type="entry name" value="GNAT"/>
    <property type="match status" value="1"/>
</dbReference>
<dbReference type="Pfam" id="PF00583">
    <property type="entry name" value="Acetyltransf_1"/>
    <property type="match status" value="1"/>
</dbReference>
<gene>
    <name evidence="4" type="ORF">C7I85_16830</name>
</gene>
<name>A0A2P7S9W4_9HYPH</name>
<reference evidence="4 5" key="1">
    <citation type="submission" date="2018-03" db="EMBL/GenBank/DDBJ databases">
        <title>The draft genome of Mesorhizobium soli JCM 19897.</title>
        <authorList>
            <person name="Li L."/>
            <person name="Liu L."/>
            <person name="Liang L."/>
            <person name="Wang T."/>
            <person name="Zhang X."/>
        </authorList>
    </citation>
    <scope>NUCLEOTIDE SEQUENCE [LARGE SCALE GENOMIC DNA]</scope>
    <source>
        <strain evidence="4 5">JCM 19897</strain>
    </source>
</reference>
<dbReference type="InterPro" id="IPR000182">
    <property type="entry name" value="GNAT_dom"/>
</dbReference>
<sequence length="146" mass="17027">MTEVTIRRFEPGDRAHWETLWQGYNTFYKRSVEQRVTDRLWSRLLDGSGEPFGFAAAIEGKVVGLAHYFFVSSTSEWNPRCYMQDLFADPEIRGKGVGRALIEAVYSEADKHEAAQTYWLTQDFNETARKLYDKLARATPFIKYQR</sequence>
<keyword evidence="5" id="KW-1185">Reference proteome</keyword>
<dbReference type="AlphaFoldDB" id="A0A2P7S9W4"/>
<dbReference type="CDD" id="cd04301">
    <property type="entry name" value="NAT_SF"/>
    <property type="match status" value="1"/>
</dbReference>
<keyword evidence="2" id="KW-0012">Acyltransferase</keyword>
<keyword evidence="1 4" id="KW-0808">Transferase</keyword>
<evidence type="ECO:0000313" key="4">
    <source>
        <dbReference type="EMBL" id="PSJ59279.1"/>
    </source>
</evidence>